<organism evidence="2 3">
    <name type="scientific">Mycena alexandri</name>
    <dbReference type="NCBI Taxonomy" id="1745969"/>
    <lineage>
        <taxon>Eukaryota</taxon>
        <taxon>Fungi</taxon>
        <taxon>Dikarya</taxon>
        <taxon>Basidiomycota</taxon>
        <taxon>Agaricomycotina</taxon>
        <taxon>Agaricomycetes</taxon>
        <taxon>Agaricomycetidae</taxon>
        <taxon>Agaricales</taxon>
        <taxon>Marasmiineae</taxon>
        <taxon>Mycenaceae</taxon>
        <taxon>Mycena</taxon>
    </lineage>
</organism>
<keyword evidence="1" id="KW-1133">Transmembrane helix</keyword>
<dbReference type="AlphaFoldDB" id="A0AAD6SJM6"/>
<comment type="caution">
    <text evidence="2">The sequence shown here is derived from an EMBL/GenBank/DDBJ whole genome shotgun (WGS) entry which is preliminary data.</text>
</comment>
<proteinExistence type="predicted"/>
<protein>
    <submittedName>
        <fullName evidence="2">Uncharacterized protein</fullName>
    </submittedName>
</protein>
<gene>
    <name evidence="2" type="ORF">C8F04DRAFT_1266197</name>
</gene>
<dbReference type="Proteomes" id="UP001218188">
    <property type="component" value="Unassembled WGS sequence"/>
</dbReference>
<keyword evidence="3" id="KW-1185">Reference proteome</keyword>
<accession>A0AAD6SJM6</accession>
<sequence>MRRASHPNVVVRVNGENGYRGAPALSLNLYSNCRSSLESDHDALPAKRLVLPASAPHVARKVQPAAAPFAPFPALHNRLYYDARDDSPYVSCARPHLKAGTSALLRRKFQDRVWYVLFFLHRIPFHNPTFVLISLLHLPTLSLVVAALLYTLVILLTTAAPPPPPALSLPDPSPRTEMVRVESSHAGMVLAAACAASASRLRARDSRAVPHYSLLLPLSSRNVLTRARPLRRSNPRRLNAATNTLAASSLDDSEVSKRYVVYPYRFCARIRVRPTLAARDMSTSPSPLPAIPGAILKPHAQVRVFLFYLPHAVAPPHLNSSPSPSRPPSLSIPISTSCGPFPAQIKARERLNKLLDGPVQI</sequence>
<evidence type="ECO:0000313" key="2">
    <source>
        <dbReference type="EMBL" id="KAJ7028158.1"/>
    </source>
</evidence>
<evidence type="ECO:0000313" key="3">
    <source>
        <dbReference type="Proteomes" id="UP001218188"/>
    </source>
</evidence>
<keyword evidence="1" id="KW-0812">Transmembrane</keyword>
<dbReference type="EMBL" id="JARJCM010000115">
    <property type="protein sequence ID" value="KAJ7028158.1"/>
    <property type="molecule type" value="Genomic_DNA"/>
</dbReference>
<evidence type="ECO:0000256" key="1">
    <source>
        <dbReference type="SAM" id="Phobius"/>
    </source>
</evidence>
<name>A0AAD6SJM6_9AGAR</name>
<feature type="transmembrane region" description="Helical" evidence="1">
    <location>
        <begin position="141"/>
        <end position="160"/>
    </location>
</feature>
<keyword evidence="1" id="KW-0472">Membrane</keyword>
<reference evidence="2" key="1">
    <citation type="submission" date="2023-03" db="EMBL/GenBank/DDBJ databases">
        <title>Massive genome expansion in bonnet fungi (Mycena s.s.) driven by repeated elements and novel gene families across ecological guilds.</title>
        <authorList>
            <consortium name="Lawrence Berkeley National Laboratory"/>
            <person name="Harder C.B."/>
            <person name="Miyauchi S."/>
            <person name="Viragh M."/>
            <person name="Kuo A."/>
            <person name="Thoen E."/>
            <person name="Andreopoulos B."/>
            <person name="Lu D."/>
            <person name="Skrede I."/>
            <person name="Drula E."/>
            <person name="Henrissat B."/>
            <person name="Morin E."/>
            <person name="Kohler A."/>
            <person name="Barry K."/>
            <person name="LaButti K."/>
            <person name="Morin E."/>
            <person name="Salamov A."/>
            <person name="Lipzen A."/>
            <person name="Mereny Z."/>
            <person name="Hegedus B."/>
            <person name="Baldrian P."/>
            <person name="Stursova M."/>
            <person name="Weitz H."/>
            <person name="Taylor A."/>
            <person name="Grigoriev I.V."/>
            <person name="Nagy L.G."/>
            <person name="Martin F."/>
            <person name="Kauserud H."/>
        </authorList>
    </citation>
    <scope>NUCLEOTIDE SEQUENCE</scope>
    <source>
        <strain evidence="2">CBHHK200</strain>
    </source>
</reference>